<keyword evidence="1" id="KW-0805">Transcription regulation</keyword>
<feature type="transmembrane region" description="Helical" evidence="4">
    <location>
        <begin position="334"/>
        <end position="356"/>
    </location>
</feature>
<dbReference type="PROSITE" id="PS50043">
    <property type="entry name" value="HTH_LUXR_2"/>
    <property type="match status" value="1"/>
</dbReference>
<dbReference type="InterPro" id="IPR016032">
    <property type="entry name" value="Sig_transdc_resp-reg_C-effctor"/>
</dbReference>
<feature type="transmembrane region" description="Helical" evidence="4">
    <location>
        <begin position="171"/>
        <end position="188"/>
    </location>
</feature>
<evidence type="ECO:0000313" key="7">
    <source>
        <dbReference type="Proteomes" id="UP001343724"/>
    </source>
</evidence>
<evidence type="ECO:0000259" key="5">
    <source>
        <dbReference type="PROSITE" id="PS50043"/>
    </source>
</evidence>
<evidence type="ECO:0000256" key="2">
    <source>
        <dbReference type="ARBA" id="ARBA00023125"/>
    </source>
</evidence>
<feature type="transmembrane region" description="Helical" evidence="4">
    <location>
        <begin position="217"/>
        <end position="236"/>
    </location>
</feature>
<proteinExistence type="predicted"/>
<comment type="caution">
    <text evidence="6">The sequence shown here is derived from an EMBL/GenBank/DDBJ whole genome shotgun (WGS) entry which is preliminary data.</text>
</comment>
<reference evidence="6 7" key="1">
    <citation type="submission" date="2024-01" db="EMBL/GenBank/DDBJ databases">
        <title>novel species in genus Adlercreutzia.</title>
        <authorList>
            <person name="Liu X."/>
        </authorList>
    </citation>
    <scope>NUCLEOTIDE SEQUENCE [LARGE SCALE GENOMIC DNA]</scope>
    <source>
        <strain evidence="6 7">R22</strain>
    </source>
</reference>
<feature type="transmembrane region" description="Helical" evidence="4">
    <location>
        <begin position="242"/>
        <end position="264"/>
    </location>
</feature>
<name>A0ABU6IX92_9ACTN</name>
<feature type="domain" description="HTH luxR-type" evidence="5">
    <location>
        <begin position="420"/>
        <end position="485"/>
    </location>
</feature>
<sequence>MSTEVEPGQRLNWPLVFTASCGFALYWSSFFTMLMRNSFMDGAIEILWYHLFLRIVFLLGSCIGCLAMAKRADWISSAQGVRFQKAGVCLFSVVAAVGSLAAYSLSATMPLAFDCAAWGLAGVGLSCLLMLWVELLSAFAPAERDAALVLAIGLGAPAYLVMNLLPFPFNIGLLCASPLISLGIFYLLEQDEDVVASAFVPLEDSLQRARWTASYKGIAVAYGIVFGLGIGSTTQIAESDPLYSGIAVVLALGAAAAWFVARFLGERIQKASSFRFLFPVLIIALIPMAFLQGMPSVACNLLLLGCYVFFEAIGINLALVLAKQQRASRIQLVAVSQACIYLGLALGHGVGLAATSTGAMNYSMLSVAALGLVILLALFITFAPLSPLAGHELKNAATLEADVAVTEKDAVGFWRKHCERIAQEAGLSARETEVFLLLAKGRGIEHIQNKLNISSHTVKTHTYNIYRKMGIGSREELLDLVETDVDNGGQS</sequence>
<dbReference type="Gene3D" id="1.10.10.10">
    <property type="entry name" value="Winged helix-like DNA-binding domain superfamily/Winged helix DNA-binding domain"/>
    <property type="match status" value="1"/>
</dbReference>
<evidence type="ECO:0000313" key="6">
    <source>
        <dbReference type="EMBL" id="MEC4294476.1"/>
    </source>
</evidence>
<dbReference type="PANTHER" id="PTHR44688">
    <property type="entry name" value="DNA-BINDING TRANSCRIPTIONAL ACTIVATOR DEVR_DOSR"/>
    <property type="match status" value="1"/>
</dbReference>
<keyword evidence="4" id="KW-0472">Membrane</keyword>
<feature type="transmembrane region" description="Helical" evidence="4">
    <location>
        <begin position="46"/>
        <end position="67"/>
    </location>
</feature>
<dbReference type="InterPro" id="IPR000792">
    <property type="entry name" value="Tscrpt_reg_LuxR_C"/>
</dbReference>
<dbReference type="CDD" id="cd06170">
    <property type="entry name" value="LuxR_C_like"/>
    <property type="match status" value="1"/>
</dbReference>
<gene>
    <name evidence="6" type="ORF">VJ920_04045</name>
</gene>
<keyword evidence="7" id="KW-1185">Reference proteome</keyword>
<accession>A0ABU6IX92</accession>
<feature type="transmembrane region" description="Helical" evidence="4">
    <location>
        <begin position="88"/>
        <end position="105"/>
    </location>
</feature>
<dbReference type="SMART" id="SM00421">
    <property type="entry name" value="HTH_LUXR"/>
    <property type="match status" value="1"/>
</dbReference>
<dbReference type="Pfam" id="PF00196">
    <property type="entry name" value="GerE"/>
    <property type="match status" value="1"/>
</dbReference>
<feature type="transmembrane region" description="Helical" evidence="4">
    <location>
        <begin position="301"/>
        <end position="322"/>
    </location>
</feature>
<protein>
    <submittedName>
        <fullName evidence="6">Helix-turn-helix transcriptional regulator</fullName>
    </submittedName>
</protein>
<dbReference type="SUPFAM" id="SSF46894">
    <property type="entry name" value="C-terminal effector domain of the bipartite response regulators"/>
    <property type="match status" value="1"/>
</dbReference>
<dbReference type="InterPro" id="IPR036259">
    <property type="entry name" value="MFS_trans_sf"/>
</dbReference>
<feature type="transmembrane region" description="Helical" evidence="4">
    <location>
        <begin position="111"/>
        <end position="133"/>
    </location>
</feature>
<dbReference type="SUPFAM" id="SSF103473">
    <property type="entry name" value="MFS general substrate transporter"/>
    <property type="match status" value="1"/>
</dbReference>
<keyword evidence="4" id="KW-1133">Transmembrane helix</keyword>
<dbReference type="RefSeq" id="WP_326454467.1">
    <property type="nucleotide sequence ID" value="NZ_JAYMFH010000003.1"/>
</dbReference>
<dbReference type="InterPro" id="IPR036388">
    <property type="entry name" value="WH-like_DNA-bd_sf"/>
</dbReference>
<feature type="transmembrane region" description="Helical" evidence="4">
    <location>
        <begin position="276"/>
        <end position="295"/>
    </location>
</feature>
<dbReference type="EMBL" id="JAYMFH010000003">
    <property type="protein sequence ID" value="MEC4294476.1"/>
    <property type="molecule type" value="Genomic_DNA"/>
</dbReference>
<evidence type="ECO:0000256" key="1">
    <source>
        <dbReference type="ARBA" id="ARBA00023015"/>
    </source>
</evidence>
<feature type="transmembrane region" description="Helical" evidence="4">
    <location>
        <begin position="362"/>
        <end position="385"/>
    </location>
</feature>
<evidence type="ECO:0000256" key="3">
    <source>
        <dbReference type="ARBA" id="ARBA00023163"/>
    </source>
</evidence>
<evidence type="ECO:0000256" key="4">
    <source>
        <dbReference type="SAM" id="Phobius"/>
    </source>
</evidence>
<keyword evidence="4" id="KW-0812">Transmembrane</keyword>
<dbReference type="PRINTS" id="PR00038">
    <property type="entry name" value="HTHLUXR"/>
</dbReference>
<feature type="transmembrane region" description="Helical" evidence="4">
    <location>
        <begin position="12"/>
        <end position="34"/>
    </location>
</feature>
<dbReference type="PANTHER" id="PTHR44688:SF16">
    <property type="entry name" value="DNA-BINDING TRANSCRIPTIONAL ACTIVATOR DEVR_DOSR"/>
    <property type="match status" value="1"/>
</dbReference>
<feature type="transmembrane region" description="Helical" evidence="4">
    <location>
        <begin position="145"/>
        <end position="165"/>
    </location>
</feature>
<dbReference type="Proteomes" id="UP001343724">
    <property type="component" value="Unassembled WGS sequence"/>
</dbReference>
<keyword evidence="2" id="KW-0238">DNA-binding</keyword>
<organism evidence="6 7">
    <name type="scientific">Adlercreutzia shanghongiae</name>
    <dbReference type="NCBI Taxonomy" id="3111773"/>
    <lineage>
        <taxon>Bacteria</taxon>
        <taxon>Bacillati</taxon>
        <taxon>Actinomycetota</taxon>
        <taxon>Coriobacteriia</taxon>
        <taxon>Eggerthellales</taxon>
        <taxon>Eggerthellaceae</taxon>
        <taxon>Adlercreutzia</taxon>
    </lineage>
</organism>
<keyword evidence="3" id="KW-0804">Transcription</keyword>